<accession>A0ABY5X731</accession>
<keyword evidence="1" id="KW-1133">Transmembrane helix</keyword>
<evidence type="ECO:0000256" key="1">
    <source>
        <dbReference type="SAM" id="Phobius"/>
    </source>
</evidence>
<name>A0ABY5X731_ERWPY</name>
<protein>
    <submittedName>
        <fullName evidence="2">Uncharacterized protein</fullName>
    </submittedName>
</protein>
<sequence length="88" mass="10286">MPHMIFNVLAILILIVVAIGNIMWLRYQRRQMGMLRHQNAQLAQQGEKLQTRLLQLKFQAVQLSTTLSEKNPVQPQLEKQPEQVHLMD</sequence>
<feature type="transmembrane region" description="Helical" evidence="1">
    <location>
        <begin position="6"/>
        <end position="27"/>
    </location>
</feature>
<dbReference type="RefSeq" id="WP_014539463.1">
    <property type="nucleotide sequence ID" value="NZ_CP023567.1"/>
</dbReference>
<dbReference type="Proteomes" id="UP001058553">
    <property type="component" value="Chromosome"/>
</dbReference>
<evidence type="ECO:0000313" key="2">
    <source>
        <dbReference type="EMBL" id="UWS33099.1"/>
    </source>
</evidence>
<keyword evidence="1" id="KW-0812">Transmembrane</keyword>
<organism evidence="2 3">
    <name type="scientific">Erwinia pyrifoliae</name>
    <dbReference type="NCBI Taxonomy" id="79967"/>
    <lineage>
        <taxon>Bacteria</taxon>
        <taxon>Pseudomonadati</taxon>
        <taxon>Pseudomonadota</taxon>
        <taxon>Gammaproteobacteria</taxon>
        <taxon>Enterobacterales</taxon>
        <taxon>Erwiniaceae</taxon>
        <taxon>Erwinia</taxon>
    </lineage>
</organism>
<keyword evidence="1" id="KW-0472">Membrane</keyword>
<proteinExistence type="predicted"/>
<evidence type="ECO:0000313" key="3">
    <source>
        <dbReference type="Proteomes" id="UP001058553"/>
    </source>
</evidence>
<gene>
    <name evidence="2" type="ORF">NYP84_16110</name>
</gene>
<keyword evidence="3" id="KW-1185">Reference proteome</keyword>
<reference evidence="2" key="1">
    <citation type="submission" date="2022-07" db="EMBL/GenBank/DDBJ databases">
        <title>Genetic diversity of Erwinia pyrifoliae.</title>
        <authorList>
            <person name="Park D.S."/>
            <person name="Ham H."/>
        </authorList>
    </citation>
    <scope>NUCLEOTIDE SEQUENCE</scope>
    <source>
        <strain evidence="2">CP201486</strain>
    </source>
</reference>
<dbReference type="EMBL" id="CP103445">
    <property type="protein sequence ID" value="UWS33099.1"/>
    <property type="molecule type" value="Genomic_DNA"/>
</dbReference>
<dbReference type="GeneID" id="92235785"/>